<proteinExistence type="predicted"/>
<name>A0ABX7NKE9_9BACT</name>
<reference evidence="1 2" key="1">
    <citation type="submission" date="2021-02" db="EMBL/GenBank/DDBJ databases">
        <title>De Novo genome assembly of isolated myxobacteria.</title>
        <authorList>
            <person name="Stevens D.C."/>
        </authorList>
    </citation>
    <scope>NUCLEOTIDE SEQUENCE [LARGE SCALE GENOMIC DNA]</scope>
    <source>
        <strain evidence="1 2">SCHIC003</strain>
    </source>
</reference>
<accession>A0ABX7NKE9</accession>
<sequence length="343" mass="37954">MELRHLSAPAWSAFTAWLLKLHGVPISHLRLLTGGCPAEELPALAKELKRVRADFKKRPNEVSAPADERLRTDYAALGVPWSAWSEVAREVQRDLKRNRYARWTGADALEFPEGPSTEDLVTVLLFGGVEQVRPQLLRRASLSEGSLQALWCRWLAGESLEPTTLRSFVGAPERLAEPLYTPGIEEVLPLFFVEPDLARAERALEVASAQLAASSRSRPLMDFLRSLLGLWRQDTAVEEVRVRFEMSVAAVAPSEVAQLLAPAYLYGRYLESLPPHVLMEQVGSRLERIATPARVADVQPVMDALGALEELTALGLGLRVEQGPGTVLLSAQEPEPRVTDEFL</sequence>
<dbReference type="RefSeq" id="WP_206719485.1">
    <property type="nucleotide sequence ID" value="NZ_CP071091.1"/>
</dbReference>
<protein>
    <submittedName>
        <fullName evidence="1">Uncharacterized protein</fullName>
    </submittedName>
</protein>
<organism evidence="1 2">
    <name type="scientific">Myxococcus landrumensis</name>
    <dbReference type="NCBI Taxonomy" id="2813577"/>
    <lineage>
        <taxon>Bacteria</taxon>
        <taxon>Pseudomonadati</taxon>
        <taxon>Myxococcota</taxon>
        <taxon>Myxococcia</taxon>
        <taxon>Myxococcales</taxon>
        <taxon>Cystobacterineae</taxon>
        <taxon>Myxococcaceae</taxon>
        <taxon>Myxococcus</taxon>
    </lineage>
</organism>
<evidence type="ECO:0000313" key="2">
    <source>
        <dbReference type="Proteomes" id="UP000663090"/>
    </source>
</evidence>
<keyword evidence="2" id="KW-1185">Reference proteome</keyword>
<gene>
    <name evidence="1" type="ORF">JY572_18305</name>
</gene>
<evidence type="ECO:0000313" key="1">
    <source>
        <dbReference type="EMBL" id="QSQ17866.1"/>
    </source>
</evidence>
<dbReference type="Proteomes" id="UP000663090">
    <property type="component" value="Chromosome"/>
</dbReference>
<dbReference type="EMBL" id="CP071091">
    <property type="protein sequence ID" value="QSQ17866.1"/>
    <property type="molecule type" value="Genomic_DNA"/>
</dbReference>